<name>A0AAN4U1V8_9PROT</name>
<evidence type="ECO:0000313" key="2">
    <source>
        <dbReference type="EMBL" id="GEL52573.1"/>
    </source>
</evidence>
<evidence type="ECO:0000256" key="1">
    <source>
        <dbReference type="SAM" id="MobiDB-lite"/>
    </source>
</evidence>
<keyword evidence="3" id="KW-1185">Reference proteome</keyword>
<dbReference type="Proteomes" id="UP000321287">
    <property type="component" value="Unassembled WGS sequence"/>
</dbReference>
<protein>
    <submittedName>
        <fullName evidence="2">Uncharacterized protein</fullName>
    </submittedName>
</protein>
<dbReference type="EMBL" id="BJVS01000001">
    <property type="protein sequence ID" value="GEL52573.1"/>
    <property type="molecule type" value="Genomic_DNA"/>
</dbReference>
<reference evidence="2 3" key="1">
    <citation type="submission" date="2019-07" db="EMBL/GenBank/DDBJ databases">
        <title>Whole genome shotgun sequence of Asaia bogorensis NBRC 16594.</title>
        <authorList>
            <person name="Hosoyama A."/>
            <person name="Uohara A."/>
            <person name="Ohji S."/>
            <person name="Ichikawa N."/>
        </authorList>
    </citation>
    <scope>NUCLEOTIDE SEQUENCE [LARGE SCALE GENOMIC DNA]</scope>
    <source>
        <strain evidence="2 3">NBRC 16594</strain>
    </source>
</reference>
<organism evidence="2 3">
    <name type="scientific">Asaia bogorensis NBRC 16594</name>
    <dbReference type="NCBI Taxonomy" id="1231624"/>
    <lineage>
        <taxon>Bacteria</taxon>
        <taxon>Pseudomonadati</taxon>
        <taxon>Pseudomonadota</taxon>
        <taxon>Alphaproteobacteria</taxon>
        <taxon>Acetobacterales</taxon>
        <taxon>Acetobacteraceae</taxon>
        <taxon>Asaia</taxon>
    </lineage>
</organism>
<proteinExistence type="predicted"/>
<dbReference type="AlphaFoldDB" id="A0AAN4U1V8"/>
<evidence type="ECO:0000313" key="3">
    <source>
        <dbReference type="Proteomes" id="UP000321287"/>
    </source>
</evidence>
<comment type="caution">
    <text evidence="2">The sequence shown here is derived from an EMBL/GenBank/DDBJ whole genome shotgun (WGS) entry which is preliminary data.</text>
</comment>
<feature type="region of interest" description="Disordered" evidence="1">
    <location>
        <begin position="129"/>
        <end position="149"/>
    </location>
</feature>
<accession>A0AAN4U1V8</accession>
<sequence length="149" mass="16428">MEAKPLEIVDPDICIYTQDGRKLDKLGLAADECCYILPPGVQVICLKREERDSVTSEDGVVLPETIPVRVILSESDAVTEIDMVNAGNTASTSKPTEVMHWIDPGHTLFLARQSPDHVAMISLRLTVSEPSAKSDPVEDVQEQDDQREI</sequence>
<gene>
    <name evidence="2" type="ORF">ABO01nite_05800</name>
</gene>